<dbReference type="AlphaFoldDB" id="A0A1V8MB21"/>
<name>A0A1V8MB21_9GAMM</name>
<protein>
    <submittedName>
        <fullName evidence="2">Ubiquinone biosynthesis protein UbiE</fullName>
    </submittedName>
</protein>
<dbReference type="SUPFAM" id="SSF53335">
    <property type="entry name" value="S-adenosyl-L-methionine-dependent methyltransferases"/>
    <property type="match status" value="1"/>
</dbReference>
<evidence type="ECO:0000259" key="1">
    <source>
        <dbReference type="Pfam" id="PF13649"/>
    </source>
</evidence>
<dbReference type="Pfam" id="PF13649">
    <property type="entry name" value="Methyltransf_25"/>
    <property type="match status" value="1"/>
</dbReference>
<dbReference type="InterPro" id="IPR041698">
    <property type="entry name" value="Methyltransf_25"/>
</dbReference>
<gene>
    <name evidence="2" type="ORF">AU255_10890</name>
</gene>
<dbReference type="EMBL" id="LPUF01000001">
    <property type="protein sequence ID" value="OQK18755.1"/>
    <property type="molecule type" value="Genomic_DNA"/>
</dbReference>
<dbReference type="InterPro" id="IPR029063">
    <property type="entry name" value="SAM-dependent_MTases_sf"/>
</dbReference>
<dbReference type="PANTHER" id="PTHR43591">
    <property type="entry name" value="METHYLTRANSFERASE"/>
    <property type="match status" value="1"/>
</dbReference>
<proteinExistence type="predicted"/>
<keyword evidence="2" id="KW-0830">Ubiquinone</keyword>
<keyword evidence="3" id="KW-1185">Reference proteome</keyword>
<dbReference type="PANTHER" id="PTHR43591:SF24">
    <property type="entry name" value="2-METHOXY-6-POLYPRENYL-1,4-BENZOQUINOL METHYLASE, MITOCHONDRIAL"/>
    <property type="match status" value="1"/>
</dbReference>
<accession>A0A1V8MB21</accession>
<dbReference type="GO" id="GO:0008168">
    <property type="term" value="F:methyltransferase activity"/>
    <property type="evidence" value="ECO:0007669"/>
    <property type="project" value="TreeGrafter"/>
</dbReference>
<dbReference type="Gene3D" id="3.40.50.150">
    <property type="entry name" value="Vaccinia Virus protein VP39"/>
    <property type="match status" value="1"/>
</dbReference>
<dbReference type="CDD" id="cd02440">
    <property type="entry name" value="AdoMet_MTases"/>
    <property type="match status" value="1"/>
</dbReference>
<feature type="domain" description="Methyltransferase" evidence="1">
    <location>
        <begin position="51"/>
        <end position="150"/>
    </location>
</feature>
<reference evidence="2 3" key="1">
    <citation type="submission" date="2015-12" db="EMBL/GenBank/DDBJ databases">
        <authorList>
            <person name="Shamseldin A."/>
            <person name="Moawad H."/>
            <person name="Abd El-Rahim W.M."/>
            <person name="Sadowsky M.J."/>
        </authorList>
    </citation>
    <scope>NUCLEOTIDE SEQUENCE [LARGE SCALE GENOMIC DNA]</scope>
    <source>
        <strain evidence="2 3">WF1</strain>
    </source>
</reference>
<sequence length="241" mass="27107">MFSMTEHNPFTGRIGEDYGFLSIMCPNVVTLTRNLGSAIAAWQPDTALQGLEIGCGTGLSTLSLLSQRENLHLRAFDASPVMLEQARENLAEYINAGRVEFIESDALDFLQQQPDASIDIVASNYTIHNFLHDYRDKVFAEILRVLRPGGLFANGDRFAMDDRAQHLASTQADVRHWFKAFTELERQDLLEDWIVHLLSDESPEHIMYSSTTLSTMRSLGFADVRSSYREGVDMLVTATKP</sequence>
<evidence type="ECO:0000313" key="3">
    <source>
        <dbReference type="Proteomes" id="UP000191980"/>
    </source>
</evidence>
<dbReference type="Proteomes" id="UP000191980">
    <property type="component" value="Unassembled WGS sequence"/>
</dbReference>
<organism evidence="2 3">
    <name type="scientific">Methyloprofundus sedimenti</name>
    <dbReference type="NCBI Taxonomy" id="1420851"/>
    <lineage>
        <taxon>Bacteria</taxon>
        <taxon>Pseudomonadati</taxon>
        <taxon>Pseudomonadota</taxon>
        <taxon>Gammaproteobacteria</taxon>
        <taxon>Methylococcales</taxon>
        <taxon>Methylococcaceae</taxon>
        <taxon>Methyloprofundus</taxon>
    </lineage>
</organism>
<evidence type="ECO:0000313" key="2">
    <source>
        <dbReference type="EMBL" id="OQK18755.1"/>
    </source>
</evidence>
<comment type="caution">
    <text evidence="2">The sequence shown here is derived from an EMBL/GenBank/DDBJ whole genome shotgun (WGS) entry which is preliminary data.</text>
</comment>
<dbReference type="STRING" id="1420851.AU255_10890"/>